<keyword evidence="3" id="KW-0633">Potassium transport</keyword>
<keyword evidence="4" id="KW-0630">Potassium</keyword>
<dbReference type="SUPFAM" id="SSF51735">
    <property type="entry name" value="NAD(P)-binding Rossmann-fold domains"/>
    <property type="match status" value="2"/>
</dbReference>
<protein>
    <recommendedName>
        <fullName evidence="1">Trk system potassium uptake protein TrkA</fullName>
    </recommendedName>
</protein>
<dbReference type="Gene3D" id="3.40.50.720">
    <property type="entry name" value="NAD(P)-binding Rossmann-like Domain"/>
    <property type="match status" value="2"/>
</dbReference>
<keyword evidence="6" id="KW-0406">Ion transport</keyword>
<evidence type="ECO:0000259" key="8">
    <source>
        <dbReference type="PROSITE" id="PS51202"/>
    </source>
</evidence>
<dbReference type="SUPFAM" id="SSF116726">
    <property type="entry name" value="TrkA C-terminal domain-like"/>
    <property type="match status" value="1"/>
</dbReference>
<evidence type="ECO:0000256" key="4">
    <source>
        <dbReference type="ARBA" id="ARBA00022958"/>
    </source>
</evidence>
<feature type="domain" description="RCK N-terminal" evidence="7">
    <location>
        <begin position="1"/>
        <end position="123"/>
    </location>
</feature>
<dbReference type="InterPro" id="IPR006036">
    <property type="entry name" value="K_uptake_TrkA"/>
</dbReference>
<dbReference type="PANTHER" id="PTHR43833">
    <property type="entry name" value="POTASSIUM CHANNEL PROTEIN 2-RELATED-RELATED"/>
    <property type="match status" value="1"/>
</dbReference>
<feature type="domain" description="RCK C-terminal" evidence="8">
    <location>
        <begin position="142"/>
        <end position="228"/>
    </location>
</feature>
<proteinExistence type="predicted"/>
<evidence type="ECO:0000313" key="10">
    <source>
        <dbReference type="Proteomes" id="UP000265916"/>
    </source>
</evidence>
<dbReference type="InterPro" id="IPR036291">
    <property type="entry name" value="NAD(P)-bd_dom_sf"/>
</dbReference>
<dbReference type="RefSeq" id="WP_119531134.1">
    <property type="nucleotide sequence ID" value="NZ_JBHSSP010000022.1"/>
</dbReference>
<dbReference type="InterPro" id="IPR006037">
    <property type="entry name" value="RCK_C"/>
</dbReference>
<dbReference type="PROSITE" id="PS51202">
    <property type="entry name" value="RCK_C"/>
    <property type="match status" value="1"/>
</dbReference>
<dbReference type="EMBL" id="NRJG01000060">
    <property type="protein sequence ID" value="RIY38637.1"/>
    <property type="molecule type" value="Genomic_DNA"/>
</dbReference>
<dbReference type="InterPro" id="IPR003148">
    <property type="entry name" value="RCK_N"/>
</dbReference>
<evidence type="ECO:0000256" key="2">
    <source>
        <dbReference type="ARBA" id="ARBA00022448"/>
    </source>
</evidence>
<organism evidence="9 10">
    <name type="scientific">Psittacicella hinzii</name>
    <dbReference type="NCBI Taxonomy" id="2028575"/>
    <lineage>
        <taxon>Bacteria</taxon>
        <taxon>Pseudomonadati</taxon>
        <taxon>Pseudomonadota</taxon>
        <taxon>Gammaproteobacteria</taxon>
        <taxon>Pasteurellales</taxon>
        <taxon>Psittacicellaceae</taxon>
        <taxon>Psittacicella</taxon>
    </lineage>
</organism>
<dbReference type="Gene3D" id="3.30.70.1450">
    <property type="entry name" value="Regulator of K+ conductance, C-terminal domain"/>
    <property type="match status" value="1"/>
</dbReference>
<dbReference type="InterPro" id="IPR050721">
    <property type="entry name" value="Trk_Ktr_HKT_K-transport"/>
</dbReference>
<keyword evidence="10" id="KW-1185">Reference proteome</keyword>
<dbReference type="InterPro" id="IPR036721">
    <property type="entry name" value="RCK_C_sf"/>
</dbReference>
<accession>A0A3A1YRI8</accession>
<evidence type="ECO:0000259" key="7">
    <source>
        <dbReference type="PROSITE" id="PS51201"/>
    </source>
</evidence>
<evidence type="ECO:0000256" key="1">
    <source>
        <dbReference type="ARBA" id="ARBA00017378"/>
    </source>
</evidence>
<evidence type="ECO:0000256" key="3">
    <source>
        <dbReference type="ARBA" id="ARBA00022538"/>
    </source>
</evidence>
<comment type="caution">
    <text evidence="9">The sequence shown here is derived from an EMBL/GenBank/DDBJ whole genome shotgun (WGS) entry which is preliminary data.</text>
</comment>
<dbReference type="Proteomes" id="UP000265916">
    <property type="component" value="Unassembled WGS sequence"/>
</dbReference>
<evidence type="ECO:0000256" key="5">
    <source>
        <dbReference type="ARBA" id="ARBA00023027"/>
    </source>
</evidence>
<dbReference type="GO" id="GO:0015079">
    <property type="term" value="F:potassium ion transmembrane transporter activity"/>
    <property type="evidence" value="ECO:0007669"/>
    <property type="project" value="InterPro"/>
</dbReference>
<dbReference type="PROSITE" id="PS51201">
    <property type="entry name" value="RCK_N"/>
    <property type="match status" value="2"/>
</dbReference>
<keyword evidence="5" id="KW-0520">NAD</keyword>
<dbReference type="PRINTS" id="PR00335">
    <property type="entry name" value="KUPTAKETRKA"/>
</dbReference>
<dbReference type="NCBIfam" id="NF007032">
    <property type="entry name" value="PRK09496.1-4"/>
    <property type="match status" value="1"/>
</dbReference>
<dbReference type="GO" id="GO:0005886">
    <property type="term" value="C:plasma membrane"/>
    <property type="evidence" value="ECO:0007669"/>
    <property type="project" value="InterPro"/>
</dbReference>
<name>A0A3A1YRI8_9GAMM</name>
<dbReference type="OrthoDB" id="9775180at2"/>
<evidence type="ECO:0000256" key="6">
    <source>
        <dbReference type="ARBA" id="ARBA00023065"/>
    </source>
</evidence>
<dbReference type="Pfam" id="PF02254">
    <property type="entry name" value="TrkA_N"/>
    <property type="match status" value="2"/>
</dbReference>
<reference evidence="9 10" key="1">
    <citation type="submission" date="2017-08" db="EMBL/GenBank/DDBJ databases">
        <title>Reclassification of Bisgaard taxon 37 and 44.</title>
        <authorList>
            <person name="Christensen H."/>
        </authorList>
    </citation>
    <scope>NUCLEOTIDE SEQUENCE [LARGE SCALE GENOMIC DNA]</scope>
    <source>
        <strain evidence="9 10">111</strain>
    </source>
</reference>
<keyword evidence="2" id="KW-0813">Transport</keyword>
<sequence>MRIVILGAGKVGTSIIDNFIDDECDLVVVDTDSDLLAAIAAKYDLVTITGHATDLDTLDRADLKSADILVAATQHDEINILACKIAHEIYNVECKIARLRDRKYLNHQDRLIGQNLFPIDYVVEPTLIVANAINNLIRYPGVEYFTYFCDQEVAAFACQAQYGGSFVGRVATQAAAELIKLNISLVGIIRNSVIISINDFTIINAGDTIVLMAEPDNVMLAIGYFQRALAKPRRIMLAGGSRVNTYLAGFLRSKASVKLIEQQSDKALELANNMANVLVIAGDCSDENLLFEEKIDSTDIYVAATGQDNLNILTAVLAKRMGCKRAIAVIGKSVNRSLIHNEEIDIIYSGQNDLATELRAHGMASTFKRVYRDPNNIYSLFQCKLHGYIGNKPISGIEYGQLKLPHNIRFVGLMRKGLFQVVTSHTQFLPDDKVLGISYTREDLQAFAKLIQKSPTQI</sequence>
<evidence type="ECO:0000313" key="9">
    <source>
        <dbReference type="EMBL" id="RIY38637.1"/>
    </source>
</evidence>
<gene>
    <name evidence="9" type="ORF">CKF58_03795</name>
</gene>
<dbReference type="PANTHER" id="PTHR43833:SF5">
    <property type="entry name" value="TRK SYSTEM POTASSIUM UPTAKE PROTEIN TRKA"/>
    <property type="match status" value="1"/>
</dbReference>
<dbReference type="AlphaFoldDB" id="A0A3A1YRI8"/>
<feature type="domain" description="RCK N-terminal" evidence="7">
    <location>
        <begin position="232"/>
        <end position="348"/>
    </location>
</feature>